<dbReference type="PANTHER" id="PTHR22888:SF9">
    <property type="entry name" value="CYTOCHROME C OXIDASE SUBUNIT 2"/>
    <property type="match status" value="1"/>
</dbReference>
<sequence>MRFASPSARRLLDSRSFLFSGAALFTALAAALSAAPARADGFPRPGQMTFEEAVTPIAHEMHAFHDFILLPIIVGICLFVLALLGWIYIRYNENKNPVATTTTHNSLLEVAWTVLPVMILVIIAIPSFRLLTHQLVIPPADITVKATGKQWFWTYDYPKDQGGGFSFDSYLIPESDLKPGDIRQLSVDNEAVVPVGKVVHMLVTGADVIHSFTIPSFGIRIDAVPGRMNETWFKAEREGIYYGQCSKLCGKDHAYMPIAIRVVSPETYSAWLVSAAKKFAANNSESVKLANNATSAGDDRETR</sequence>
<dbReference type="SUPFAM" id="SSF49503">
    <property type="entry name" value="Cupredoxins"/>
    <property type="match status" value="1"/>
</dbReference>
<keyword evidence="10 22" id="KW-0813">Transport</keyword>
<evidence type="ECO:0000256" key="14">
    <source>
        <dbReference type="ARBA" id="ARBA00022967"/>
    </source>
</evidence>
<evidence type="ECO:0000256" key="17">
    <source>
        <dbReference type="ARBA" id="ARBA00023008"/>
    </source>
</evidence>
<dbReference type="Proteomes" id="UP000002257">
    <property type="component" value="Chromosome"/>
</dbReference>
<dbReference type="EC" id="7.1.1.9" evidence="23"/>
<dbReference type="FunFam" id="2.60.40.420:FF:000001">
    <property type="entry name" value="Cytochrome c oxidase subunit 2"/>
    <property type="match status" value="1"/>
</dbReference>
<feature type="chain" id="PRO_5002871751" description="Cytochrome c oxidase subunit 2" evidence="25">
    <location>
        <begin position="40"/>
        <end position="303"/>
    </location>
</feature>
<dbReference type="GO" id="GO:0004129">
    <property type="term" value="F:cytochrome-c oxidase activity"/>
    <property type="evidence" value="ECO:0007669"/>
    <property type="project" value="UniProtKB-EC"/>
</dbReference>
<dbReference type="GO" id="GO:0005507">
    <property type="term" value="F:copper ion binding"/>
    <property type="evidence" value="ECO:0007669"/>
    <property type="project" value="InterPro"/>
</dbReference>
<dbReference type="PANTHER" id="PTHR22888">
    <property type="entry name" value="CYTOCHROME C OXIDASE, SUBUNIT II"/>
    <property type="match status" value="1"/>
</dbReference>
<feature type="domain" description="Cytochrome oxidase subunit II transmembrane region profile" evidence="27">
    <location>
        <begin position="42"/>
        <end position="138"/>
    </location>
</feature>
<dbReference type="OrthoDB" id="9781261at2"/>
<comment type="similarity">
    <text evidence="8">Belongs to the NosZ family.</text>
</comment>
<dbReference type="UniPathway" id="UPA00652">
    <property type="reaction ID" value="UER00709"/>
</dbReference>
<dbReference type="RefSeq" id="WP_012590276.1">
    <property type="nucleotide sequence ID" value="NC_011666.1"/>
</dbReference>
<dbReference type="InterPro" id="IPR036257">
    <property type="entry name" value="Cyt_c_oxidase_su2_TM_sf"/>
</dbReference>
<evidence type="ECO:0000256" key="23">
    <source>
        <dbReference type="RuleBase" id="RU004024"/>
    </source>
</evidence>
<dbReference type="GO" id="GO:0019333">
    <property type="term" value="P:denitrification pathway"/>
    <property type="evidence" value="ECO:0007669"/>
    <property type="project" value="UniProtKB-UniPathway"/>
</dbReference>
<evidence type="ECO:0000256" key="21">
    <source>
        <dbReference type="ARBA" id="ARBA00049555"/>
    </source>
</evidence>
<dbReference type="InterPro" id="IPR008972">
    <property type="entry name" value="Cupredoxin"/>
</dbReference>
<evidence type="ECO:0000256" key="9">
    <source>
        <dbReference type="ARBA" id="ARBA00011738"/>
    </source>
</evidence>
<dbReference type="STRING" id="395965.Msil_1237"/>
<dbReference type="PRINTS" id="PR01166">
    <property type="entry name" value="CYCOXIDASEII"/>
</dbReference>
<feature type="transmembrane region" description="Helical" evidence="24">
    <location>
        <begin position="63"/>
        <end position="89"/>
    </location>
</feature>
<dbReference type="SUPFAM" id="SSF81464">
    <property type="entry name" value="Cytochrome c oxidase subunit II-like, transmembrane region"/>
    <property type="match status" value="1"/>
</dbReference>
<dbReference type="KEGG" id="msl:Msil_1237"/>
<accession>B8EPK1</accession>
<dbReference type="InterPro" id="IPR011759">
    <property type="entry name" value="Cyt_c_oxidase_su2_TM_dom"/>
</dbReference>
<evidence type="ECO:0000256" key="10">
    <source>
        <dbReference type="ARBA" id="ARBA00022448"/>
    </source>
</evidence>
<feature type="transmembrane region" description="Helical" evidence="24">
    <location>
        <begin position="110"/>
        <end position="131"/>
    </location>
</feature>
<keyword evidence="13 23" id="KW-0479">Metal-binding</keyword>
<evidence type="ECO:0000256" key="24">
    <source>
        <dbReference type="SAM" id="Phobius"/>
    </source>
</evidence>
<comment type="catalytic activity">
    <reaction evidence="21">
        <text>N2 + 2 Fe(III)-[cytochrome c] + H2O = nitrous oxide + 2 Fe(II)-[cytochrome c] + 2 H(+)</text>
        <dbReference type="Rhea" id="RHEA:43108"/>
        <dbReference type="Rhea" id="RHEA-COMP:10350"/>
        <dbReference type="Rhea" id="RHEA-COMP:14399"/>
        <dbReference type="ChEBI" id="CHEBI:15377"/>
        <dbReference type="ChEBI" id="CHEBI:15378"/>
        <dbReference type="ChEBI" id="CHEBI:17045"/>
        <dbReference type="ChEBI" id="CHEBI:17997"/>
        <dbReference type="ChEBI" id="CHEBI:29033"/>
        <dbReference type="ChEBI" id="CHEBI:29034"/>
        <dbReference type="EC" id="1.7.2.4"/>
    </reaction>
</comment>
<dbReference type="InterPro" id="IPR006311">
    <property type="entry name" value="TAT_signal"/>
</dbReference>
<keyword evidence="25" id="KW-0732">Signal</keyword>
<comment type="subcellular location">
    <subcellularLocation>
        <location evidence="22">Cell membrane</location>
        <topology evidence="22">Multi-pass membrane protein</topology>
    </subcellularLocation>
    <subcellularLocation>
        <location evidence="4">Membrane</location>
        <topology evidence="4">Multi-pass membrane protein</topology>
    </subcellularLocation>
</comment>
<keyword evidence="11 22" id="KW-0679">Respiratory chain</keyword>
<dbReference type="Pfam" id="PF02790">
    <property type="entry name" value="COX2_TM"/>
    <property type="match status" value="1"/>
</dbReference>
<organism evidence="28 29">
    <name type="scientific">Methylocella silvestris (strain DSM 15510 / CIP 108128 / LMG 27833 / NCIMB 13906 / BL2)</name>
    <dbReference type="NCBI Taxonomy" id="395965"/>
    <lineage>
        <taxon>Bacteria</taxon>
        <taxon>Pseudomonadati</taxon>
        <taxon>Pseudomonadota</taxon>
        <taxon>Alphaproteobacteria</taxon>
        <taxon>Hyphomicrobiales</taxon>
        <taxon>Beijerinckiaceae</taxon>
        <taxon>Methylocella</taxon>
    </lineage>
</organism>
<dbReference type="HOGENOM" id="CLU_036876_2_0_5"/>
<name>B8EPK1_METSB</name>
<keyword evidence="29" id="KW-1185">Reference proteome</keyword>
<evidence type="ECO:0000259" key="26">
    <source>
        <dbReference type="PROSITE" id="PS50857"/>
    </source>
</evidence>
<comment type="function">
    <text evidence="3">Nitrous-oxide reductase is part of a bacterial respiratory system which is activated under anaerobic conditions in the presence of nitrate or nitrous oxide.</text>
</comment>
<evidence type="ECO:0000256" key="12">
    <source>
        <dbReference type="ARBA" id="ARBA00022692"/>
    </source>
</evidence>
<comment type="catalytic activity">
    <reaction evidence="20 23">
        <text>4 Fe(II)-[cytochrome c] + O2 + 8 H(+)(in) = 4 Fe(III)-[cytochrome c] + 2 H2O + 4 H(+)(out)</text>
        <dbReference type="Rhea" id="RHEA:11436"/>
        <dbReference type="Rhea" id="RHEA-COMP:10350"/>
        <dbReference type="Rhea" id="RHEA-COMP:14399"/>
        <dbReference type="ChEBI" id="CHEBI:15377"/>
        <dbReference type="ChEBI" id="CHEBI:15378"/>
        <dbReference type="ChEBI" id="CHEBI:15379"/>
        <dbReference type="ChEBI" id="CHEBI:29033"/>
        <dbReference type="ChEBI" id="CHEBI:29034"/>
        <dbReference type="EC" id="7.1.1.9"/>
    </reaction>
</comment>
<evidence type="ECO:0000256" key="1">
    <source>
        <dbReference type="ARBA" id="ARBA00001913"/>
    </source>
</evidence>
<evidence type="ECO:0000256" key="8">
    <source>
        <dbReference type="ARBA" id="ARBA00010372"/>
    </source>
</evidence>
<evidence type="ECO:0000259" key="27">
    <source>
        <dbReference type="PROSITE" id="PS50999"/>
    </source>
</evidence>
<keyword evidence="15 22" id="KW-0249">Electron transport</keyword>
<dbReference type="eggNOG" id="COG1622">
    <property type="taxonomic scope" value="Bacteria"/>
</dbReference>
<dbReference type="InterPro" id="IPR014222">
    <property type="entry name" value="Cyt_c_oxidase_su2"/>
</dbReference>
<dbReference type="Pfam" id="PF00116">
    <property type="entry name" value="COX2"/>
    <property type="match status" value="1"/>
</dbReference>
<evidence type="ECO:0000256" key="5">
    <source>
        <dbReference type="ARBA" id="ARBA00004779"/>
    </source>
</evidence>
<keyword evidence="28" id="KW-0560">Oxidoreductase</keyword>
<keyword evidence="14" id="KW-1278">Translocase</keyword>
<dbReference type="Gene3D" id="2.60.40.420">
    <property type="entry name" value="Cupredoxins - blue copper proteins"/>
    <property type="match status" value="1"/>
</dbReference>
<comment type="cofactor">
    <cofactor evidence="2">
        <name>heme</name>
        <dbReference type="ChEBI" id="CHEBI:30413"/>
    </cofactor>
</comment>
<protein>
    <recommendedName>
        <fullName evidence="23">Cytochrome c oxidase subunit 2</fullName>
        <ecNumber evidence="23">7.1.1.9</ecNumber>
    </recommendedName>
</protein>
<dbReference type="PROSITE" id="PS50857">
    <property type="entry name" value="COX2_CUA"/>
    <property type="match status" value="1"/>
</dbReference>
<evidence type="ECO:0000256" key="4">
    <source>
        <dbReference type="ARBA" id="ARBA00004141"/>
    </source>
</evidence>
<evidence type="ECO:0000256" key="22">
    <source>
        <dbReference type="RuleBase" id="RU000456"/>
    </source>
</evidence>
<evidence type="ECO:0000256" key="20">
    <source>
        <dbReference type="ARBA" id="ARBA00047816"/>
    </source>
</evidence>
<comment type="similarity">
    <text evidence="6">In the C-terminal section; belongs to the cytochrome c oxidase subunit 2 family.</text>
</comment>
<dbReference type="NCBIfam" id="TIGR02866">
    <property type="entry name" value="CoxB"/>
    <property type="match status" value="1"/>
</dbReference>
<comment type="similarity">
    <text evidence="7 22">Belongs to the cytochrome c oxidase subunit 2 family.</text>
</comment>
<comment type="pathway">
    <text evidence="5">Nitrogen metabolism; nitrate reduction (denitrification); dinitrogen from nitrate: step 4/4.</text>
</comment>
<keyword evidence="17 23" id="KW-0186">Copper</keyword>
<keyword evidence="16 24" id="KW-1133">Transmembrane helix</keyword>
<comment type="subunit">
    <text evidence="9">Homodimer.</text>
</comment>
<evidence type="ECO:0000256" key="25">
    <source>
        <dbReference type="SAM" id="SignalP"/>
    </source>
</evidence>
<comment type="function">
    <text evidence="19 23">Subunits I and II form the functional core of the enzyme complex. Electrons originating in cytochrome c are transferred via heme a and Cu(A) to the binuclear center formed by heme a3 and Cu(B).</text>
</comment>
<evidence type="ECO:0000256" key="7">
    <source>
        <dbReference type="ARBA" id="ARBA00007866"/>
    </source>
</evidence>
<evidence type="ECO:0000256" key="16">
    <source>
        <dbReference type="ARBA" id="ARBA00022989"/>
    </source>
</evidence>
<dbReference type="PROSITE" id="PS51318">
    <property type="entry name" value="TAT"/>
    <property type="match status" value="1"/>
</dbReference>
<dbReference type="GO" id="GO:0042773">
    <property type="term" value="P:ATP synthesis coupled electron transport"/>
    <property type="evidence" value="ECO:0007669"/>
    <property type="project" value="TreeGrafter"/>
</dbReference>
<evidence type="ECO:0000313" key="28">
    <source>
        <dbReference type="EMBL" id="ACK50206.1"/>
    </source>
</evidence>
<dbReference type="InterPro" id="IPR045187">
    <property type="entry name" value="CcO_II"/>
</dbReference>
<evidence type="ECO:0000256" key="19">
    <source>
        <dbReference type="ARBA" id="ARBA00024688"/>
    </source>
</evidence>
<feature type="signal peptide" evidence="25">
    <location>
        <begin position="1"/>
        <end position="39"/>
    </location>
</feature>
<keyword evidence="18 24" id="KW-0472">Membrane</keyword>
<dbReference type="GO" id="GO:0050304">
    <property type="term" value="F:nitrous-oxide reductase activity"/>
    <property type="evidence" value="ECO:0007669"/>
    <property type="project" value="UniProtKB-EC"/>
</dbReference>
<dbReference type="InterPro" id="IPR001505">
    <property type="entry name" value="Copper_CuA"/>
</dbReference>
<keyword evidence="12 22" id="KW-0812">Transmembrane</keyword>
<proteinExistence type="inferred from homology"/>
<evidence type="ECO:0000256" key="13">
    <source>
        <dbReference type="ARBA" id="ARBA00022723"/>
    </source>
</evidence>
<comment type="cofactor">
    <cofactor evidence="1">
        <name>Ca(2+)</name>
        <dbReference type="ChEBI" id="CHEBI:29108"/>
    </cofactor>
</comment>
<dbReference type="PROSITE" id="PS00078">
    <property type="entry name" value="COX2"/>
    <property type="match status" value="1"/>
</dbReference>
<comment type="cofactor">
    <cofactor evidence="23">
        <name>Cu cation</name>
        <dbReference type="ChEBI" id="CHEBI:23378"/>
    </cofactor>
    <text evidence="23">Binds a copper A center.</text>
</comment>
<evidence type="ECO:0000313" key="29">
    <source>
        <dbReference type="Proteomes" id="UP000002257"/>
    </source>
</evidence>
<dbReference type="InterPro" id="IPR034210">
    <property type="entry name" value="CcO_II_C"/>
</dbReference>
<dbReference type="EMBL" id="CP001280">
    <property type="protein sequence ID" value="ACK50206.1"/>
    <property type="molecule type" value="Genomic_DNA"/>
</dbReference>
<evidence type="ECO:0000256" key="2">
    <source>
        <dbReference type="ARBA" id="ARBA00001971"/>
    </source>
</evidence>
<dbReference type="Gene3D" id="1.10.287.90">
    <property type="match status" value="1"/>
</dbReference>
<feature type="domain" description="Cytochrome oxidase subunit II copper A binding" evidence="26">
    <location>
        <begin position="139"/>
        <end position="274"/>
    </location>
</feature>
<evidence type="ECO:0000256" key="11">
    <source>
        <dbReference type="ARBA" id="ARBA00022660"/>
    </source>
</evidence>
<evidence type="ECO:0000256" key="15">
    <source>
        <dbReference type="ARBA" id="ARBA00022982"/>
    </source>
</evidence>
<evidence type="ECO:0000256" key="18">
    <source>
        <dbReference type="ARBA" id="ARBA00023136"/>
    </source>
</evidence>
<dbReference type="PROSITE" id="PS50999">
    <property type="entry name" value="COX2_TM"/>
    <property type="match status" value="1"/>
</dbReference>
<evidence type="ECO:0000256" key="3">
    <source>
        <dbReference type="ARBA" id="ARBA00003034"/>
    </source>
</evidence>
<reference evidence="28 29" key="1">
    <citation type="journal article" date="2010" name="J. Bacteriol.">
        <title>Complete genome sequence of the aerobic facultative methanotroph Methylocella silvestris BL2.</title>
        <authorList>
            <person name="Chen Y."/>
            <person name="Crombie A."/>
            <person name="Rahman M.T."/>
            <person name="Dedysh S.N."/>
            <person name="Liesack W."/>
            <person name="Stott M.B."/>
            <person name="Alam M."/>
            <person name="Theisen A.R."/>
            <person name="Murrell J.C."/>
            <person name="Dunfield P.F."/>
        </authorList>
    </citation>
    <scope>NUCLEOTIDE SEQUENCE [LARGE SCALE GENOMIC DNA]</scope>
    <source>
        <strain evidence="29">DSM 15510 / CIP 108128 / LMG 27833 / NCIMB 13906 / BL2</strain>
    </source>
</reference>
<gene>
    <name evidence="28" type="ordered locus">Msil_1237</name>
</gene>
<evidence type="ECO:0000256" key="6">
    <source>
        <dbReference type="ARBA" id="ARBA00006790"/>
    </source>
</evidence>
<dbReference type="InterPro" id="IPR002429">
    <property type="entry name" value="CcO_II-like_C"/>
</dbReference>
<dbReference type="AlphaFoldDB" id="B8EPK1"/>
<dbReference type="CDD" id="cd13912">
    <property type="entry name" value="CcO_II_C"/>
    <property type="match status" value="1"/>
</dbReference>
<dbReference type="GO" id="GO:0005886">
    <property type="term" value="C:plasma membrane"/>
    <property type="evidence" value="ECO:0007669"/>
    <property type="project" value="UniProtKB-SubCell"/>
</dbReference>